<reference evidence="2 3" key="1">
    <citation type="submission" date="2023-08" db="EMBL/GenBank/DDBJ databases">
        <title>Microbacterium psychrotolerans sp. nov., a psychrotolerant bacterium isolated from soil in Heilongjiang Province, China.</title>
        <authorList>
            <person name="An P."/>
            <person name="Zhao D."/>
            <person name="Xiang H."/>
        </authorList>
    </citation>
    <scope>NUCLEOTIDE SEQUENCE [LARGE SCALE GENOMIC DNA]</scope>
    <source>
        <strain evidence="2 3">QXD-8</strain>
    </source>
</reference>
<feature type="compositionally biased region" description="Acidic residues" evidence="1">
    <location>
        <begin position="127"/>
        <end position="138"/>
    </location>
</feature>
<proteinExistence type="predicted"/>
<comment type="caution">
    <text evidence="2">The sequence shown here is derived from an EMBL/GenBank/DDBJ whole genome shotgun (WGS) entry which is preliminary data.</text>
</comment>
<gene>
    <name evidence="2" type="ORF">Q9R08_20150</name>
</gene>
<name>A0ABU0Z6T2_9MICO</name>
<sequence length="192" mass="19382">TPATAPAAPAAARPSTSAAPRASASGPAPRSTAAAPAPRGSASGAPSTMSAAAAPVTDWAVAAIPSDDDAPPPDPGPAALPTETPGQFAVDDEPEDAATSMARVATLAPPREGDVLPRTEVVPSIEREEDEPEDESDAVADVPVPPTVAPPLTPVVTTRNGGVQRYGEAVVRQVLGATFVREEPYEPPTRFN</sequence>
<evidence type="ECO:0000256" key="1">
    <source>
        <dbReference type="SAM" id="MobiDB-lite"/>
    </source>
</evidence>
<feature type="compositionally biased region" description="Pro residues" evidence="1">
    <location>
        <begin position="143"/>
        <end position="153"/>
    </location>
</feature>
<accession>A0ABU0Z6T2</accession>
<evidence type="ECO:0000313" key="2">
    <source>
        <dbReference type="EMBL" id="MDQ7880311.1"/>
    </source>
</evidence>
<protein>
    <submittedName>
        <fullName evidence="2">DNA polymerase III subunit gamma and tau</fullName>
    </submittedName>
</protein>
<organism evidence="2 3">
    <name type="scientific">Microbacterium psychrotolerans</name>
    <dbReference type="NCBI Taxonomy" id="3068321"/>
    <lineage>
        <taxon>Bacteria</taxon>
        <taxon>Bacillati</taxon>
        <taxon>Actinomycetota</taxon>
        <taxon>Actinomycetes</taxon>
        <taxon>Micrococcales</taxon>
        <taxon>Microbacteriaceae</taxon>
        <taxon>Microbacterium</taxon>
    </lineage>
</organism>
<feature type="compositionally biased region" description="Low complexity" evidence="1">
    <location>
        <begin position="1"/>
        <end position="65"/>
    </location>
</feature>
<feature type="non-terminal residue" evidence="2">
    <location>
        <position position="1"/>
    </location>
</feature>
<dbReference type="EMBL" id="JAVFWO010000008">
    <property type="protein sequence ID" value="MDQ7880311.1"/>
    <property type="molecule type" value="Genomic_DNA"/>
</dbReference>
<keyword evidence="3" id="KW-1185">Reference proteome</keyword>
<feature type="region of interest" description="Disordered" evidence="1">
    <location>
        <begin position="1"/>
        <end position="160"/>
    </location>
</feature>
<evidence type="ECO:0000313" key="3">
    <source>
        <dbReference type="Proteomes" id="UP001235133"/>
    </source>
</evidence>
<dbReference type="Proteomes" id="UP001235133">
    <property type="component" value="Unassembled WGS sequence"/>
</dbReference>